<dbReference type="RefSeq" id="WP_007417733.1">
    <property type="nucleotide sequence ID" value="NZ_ABOX02000047.1"/>
</dbReference>
<gene>
    <name evidence="1" type="ORF">Cflav_PD1425</name>
</gene>
<keyword evidence="2" id="KW-1185">Reference proteome</keyword>
<protein>
    <submittedName>
        <fullName evidence="1">Uncharacterized protein</fullName>
    </submittedName>
</protein>
<dbReference type="OrthoDB" id="9804020at2"/>
<dbReference type="STRING" id="320771.Cflav_PD1425"/>
<evidence type="ECO:0000313" key="2">
    <source>
        <dbReference type="Proteomes" id="UP000003688"/>
    </source>
</evidence>
<dbReference type="Proteomes" id="UP000003688">
    <property type="component" value="Unassembled WGS sequence"/>
</dbReference>
<proteinExistence type="predicted"/>
<sequence length="51" mass="5524">MAQIHITSNDGVLIYIQISNLVKHLIAPGWLAGGEDSLFAEASHFMGLSTR</sequence>
<comment type="caution">
    <text evidence="1">The sequence shown here is derived from an EMBL/GenBank/DDBJ whole genome shotgun (WGS) entry which is preliminary data.</text>
</comment>
<evidence type="ECO:0000313" key="1">
    <source>
        <dbReference type="EMBL" id="EEF58225.1"/>
    </source>
</evidence>
<dbReference type="AlphaFoldDB" id="B9XPJ7"/>
<name>B9XPJ7_PEDPL</name>
<organism evidence="1 2">
    <name type="scientific">Pedosphaera parvula (strain Ellin514)</name>
    <dbReference type="NCBI Taxonomy" id="320771"/>
    <lineage>
        <taxon>Bacteria</taxon>
        <taxon>Pseudomonadati</taxon>
        <taxon>Verrucomicrobiota</taxon>
        <taxon>Pedosphaerae</taxon>
        <taxon>Pedosphaerales</taxon>
        <taxon>Pedosphaeraceae</taxon>
        <taxon>Pedosphaera</taxon>
    </lineage>
</organism>
<accession>B9XPJ7</accession>
<dbReference type="EMBL" id="ABOX02000047">
    <property type="protein sequence ID" value="EEF58225.1"/>
    <property type="molecule type" value="Genomic_DNA"/>
</dbReference>
<reference evidence="1 2" key="1">
    <citation type="journal article" date="2011" name="J. Bacteriol.">
        <title>Genome sequence of 'Pedosphaera parvula' Ellin514, an aerobic Verrucomicrobial isolate from pasture soil.</title>
        <authorList>
            <person name="Kant R."/>
            <person name="van Passel M.W."/>
            <person name="Sangwan P."/>
            <person name="Palva A."/>
            <person name="Lucas S."/>
            <person name="Copeland A."/>
            <person name="Lapidus A."/>
            <person name="Glavina Del Rio T."/>
            <person name="Dalin E."/>
            <person name="Tice H."/>
            <person name="Bruce D."/>
            <person name="Goodwin L."/>
            <person name="Pitluck S."/>
            <person name="Chertkov O."/>
            <person name="Larimer F.W."/>
            <person name="Land M.L."/>
            <person name="Hauser L."/>
            <person name="Brettin T.S."/>
            <person name="Detter J.C."/>
            <person name="Han S."/>
            <person name="de Vos W.M."/>
            <person name="Janssen P.H."/>
            <person name="Smidt H."/>
        </authorList>
    </citation>
    <scope>NUCLEOTIDE SEQUENCE [LARGE SCALE GENOMIC DNA]</scope>
    <source>
        <strain evidence="1 2">Ellin514</strain>
    </source>
</reference>